<gene>
    <name evidence="1" type="ORF">J2X78_000473</name>
</gene>
<name>A0ACC6KS48_9SPHI</name>
<organism evidence="1 2">
    <name type="scientific">Pedobacter africanus</name>
    <dbReference type="NCBI Taxonomy" id="151894"/>
    <lineage>
        <taxon>Bacteria</taxon>
        <taxon>Pseudomonadati</taxon>
        <taxon>Bacteroidota</taxon>
        <taxon>Sphingobacteriia</taxon>
        <taxon>Sphingobacteriales</taxon>
        <taxon>Sphingobacteriaceae</taxon>
        <taxon>Pedobacter</taxon>
    </lineage>
</organism>
<accession>A0ACC6KS48</accession>
<sequence length="353" mass="41138">MNSLPSNPSLPINLLGSCFNNTSATYKFYWFISLIEAVENGQYQVNKQVLFARMIANAWYTINYFNVSFGKQDQLQRAVEQLILIENLSIDTKKQPIVDRLITSNNSTTYRLLRYFDSEVPYRFLSPWFPNSKGQKRDIYSLSQSFSNNTLYAVNEQNVIINPKWINYLSENSGILKSFCYWHLSLYLQKHNPNVPDIPNKLIKPPLRNSLTKQRKDFWDIVIHHNGAVNCIYSKKPLNIGDYAVEHFVPHAFVSHDLIWNLIPADKSFNSTKCDKLPHLDRYFEGYFSLQQKAIQTIIQLDRKNKFLEDYLTFIPTLDLAYTSNTNALKELFKNNIQPLITIAANNGFEFMK</sequence>
<evidence type="ECO:0000313" key="2">
    <source>
        <dbReference type="Proteomes" id="UP001246858"/>
    </source>
</evidence>
<protein>
    <submittedName>
        <fullName evidence="1">Uncharacterized protein</fullName>
    </submittedName>
</protein>
<keyword evidence="2" id="KW-1185">Reference proteome</keyword>
<dbReference type="EMBL" id="JAVDTF010000001">
    <property type="protein sequence ID" value="MDR6781921.1"/>
    <property type="molecule type" value="Genomic_DNA"/>
</dbReference>
<dbReference type="Proteomes" id="UP001246858">
    <property type="component" value="Unassembled WGS sequence"/>
</dbReference>
<comment type="caution">
    <text evidence="1">The sequence shown here is derived from an EMBL/GenBank/DDBJ whole genome shotgun (WGS) entry which is preliminary data.</text>
</comment>
<reference evidence="1" key="1">
    <citation type="submission" date="2023-07" db="EMBL/GenBank/DDBJ databases">
        <title>Sorghum-associated microbial communities from plants grown in Nebraska, USA.</title>
        <authorList>
            <person name="Schachtman D."/>
        </authorList>
    </citation>
    <scope>NUCLEOTIDE SEQUENCE</scope>
    <source>
        <strain evidence="1">2697</strain>
    </source>
</reference>
<proteinExistence type="predicted"/>
<evidence type="ECO:0000313" key="1">
    <source>
        <dbReference type="EMBL" id="MDR6781921.1"/>
    </source>
</evidence>